<feature type="domain" description="Nudix hydrolase" evidence="3">
    <location>
        <begin position="1"/>
        <end position="133"/>
    </location>
</feature>
<accession>A0A1H7QCX6</accession>
<reference evidence="5" key="1">
    <citation type="submission" date="2016-10" db="EMBL/GenBank/DDBJ databases">
        <authorList>
            <person name="Varghese N."/>
            <person name="Submissions S."/>
        </authorList>
    </citation>
    <scope>NUCLEOTIDE SEQUENCE [LARGE SCALE GENOMIC DNA]</scope>
    <source>
        <strain evidence="5">DSM 17044</strain>
    </source>
</reference>
<dbReference type="CDD" id="cd04690">
    <property type="entry name" value="NUDIX_Hydrolase"/>
    <property type="match status" value="1"/>
</dbReference>
<evidence type="ECO:0000256" key="2">
    <source>
        <dbReference type="ARBA" id="ARBA00022801"/>
    </source>
</evidence>
<dbReference type="Gene3D" id="3.90.79.10">
    <property type="entry name" value="Nucleoside Triphosphate Pyrophosphohydrolase"/>
    <property type="match status" value="1"/>
</dbReference>
<dbReference type="InterPro" id="IPR015797">
    <property type="entry name" value="NUDIX_hydrolase-like_dom_sf"/>
</dbReference>
<sequence>MTPTIDKIAWLHVVHGRVLSARSQGKDLYYLPGGKREPGETDIDTLAREVEEELSVRIKRETASHFGTFEAQAHGKSEGVQVKMTCYLADFEGELSPASEIAELVWLTYADRARVSAVSQLIFDKLHEMNWLA</sequence>
<dbReference type="PANTHER" id="PTHR43046:SF14">
    <property type="entry name" value="MUTT_NUDIX FAMILY PROTEIN"/>
    <property type="match status" value="1"/>
</dbReference>
<dbReference type="AlphaFoldDB" id="A0A1H7QCX6"/>
<evidence type="ECO:0000256" key="1">
    <source>
        <dbReference type="ARBA" id="ARBA00001946"/>
    </source>
</evidence>
<organism evidence="4 5">
    <name type="scientific">Stigmatella aurantiaca</name>
    <dbReference type="NCBI Taxonomy" id="41"/>
    <lineage>
        <taxon>Bacteria</taxon>
        <taxon>Pseudomonadati</taxon>
        <taxon>Myxococcota</taxon>
        <taxon>Myxococcia</taxon>
        <taxon>Myxococcales</taxon>
        <taxon>Cystobacterineae</taxon>
        <taxon>Archangiaceae</taxon>
        <taxon>Stigmatella</taxon>
    </lineage>
</organism>
<evidence type="ECO:0000313" key="5">
    <source>
        <dbReference type="Proteomes" id="UP000182719"/>
    </source>
</evidence>
<dbReference type="EMBL" id="FOAP01000006">
    <property type="protein sequence ID" value="SEL45669.1"/>
    <property type="molecule type" value="Genomic_DNA"/>
</dbReference>
<protein>
    <submittedName>
        <fullName evidence="4">ADP-ribose pyrophosphatase YjhB, NUDIX family</fullName>
    </submittedName>
</protein>
<evidence type="ECO:0000313" key="4">
    <source>
        <dbReference type="EMBL" id="SEL45669.1"/>
    </source>
</evidence>
<dbReference type="RefSeq" id="WP_075006802.1">
    <property type="nucleotide sequence ID" value="NZ_FOAP01000006.1"/>
</dbReference>
<dbReference type="PROSITE" id="PS51462">
    <property type="entry name" value="NUDIX"/>
    <property type="match status" value="1"/>
</dbReference>
<dbReference type="OrthoDB" id="9801098at2"/>
<proteinExistence type="predicted"/>
<dbReference type="Pfam" id="PF00293">
    <property type="entry name" value="NUDIX"/>
    <property type="match status" value="1"/>
</dbReference>
<dbReference type="GO" id="GO:0016787">
    <property type="term" value="F:hydrolase activity"/>
    <property type="evidence" value="ECO:0007669"/>
    <property type="project" value="UniProtKB-KW"/>
</dbReference>
<dbReference type="SUPFAM" id="SSF55811">
    <property type="entry name" value="Nudix"/>
    <property type="match status" value="1"/>
</dbReference>
<dbReference type="PANTHER" id="PTHR43046">
    <property type="entry name" value="GDP-MANNOSE MANNOSYL HYDROLASE"/>
    <property type="match status" value="1"/>
</dbReference>
<dbReference type="Proteomes" id="UP000182719">
    <property type="component" value="Unassembled WGS sequence"/>
</dbReference>
<evidence type="ECO:0000259" key="3">
    <source>
        <dbReference type="PROSITE" id="PS51462"/>
    </source>
</evidence>
<gene>
    <name evidence="4" type="ORF">SAMN05444354_10691</name>
</gene>
<name>A0A1H7QCX6_STIAU</name>
<comment type="cofactor">
    <cofactor evidence="1">
        <name>Mg(2+)</name>
        <dbReference type="ChEBI" id="CHEBI:18420"/>
    </cofactor>
</comment>
<dbReference type="InterPro" id="IPR000086">
    <property type="entry name" value="NUDIX_hydrolase_dom"/>
</dbReference>
<keyword evidence="2" id="KW-0378">Hydrolase</keyword>
<keyword evidence="5" id="KW-1185">Reference proteome</keyword>